<dbReference type="GO" id="GO:0003677">
    <property type="term" value="F:DNA binding"/>
    <property type="evidence" value="ECO:0007669"/>
    <property type="project" value="UniProtKB-KW"/>
</dbReference>
<gene>
    <name evidence="4" type="ORF">EC973_002099</name>
</gene>
<feature type="compositionally biased region" description="Low complexity" evidence="2">
    <location>
        <begin position="160"/>
        <end position="169"/>
    </location>
</feature>
<reference evidence="4" key="1">
    <citation type="submission" date="2020-01" db="EMBL/GenBank/DDBJ databases">
        <title>Genome Sequencing of Three Apophysomyces-Like Fungal Strains Confirms a Novel Fungal Genus in the Mucoromycota with divergent Burkholderia-like Endosymbiotic Bacteria.</title>
        <authorList>
            <person name="Stajich J.E."/>
            <person name="Macias A.M."/>
            <person name="Carter-House D."/>
            <person name="Lovett B."/>
            <person name="Kasson L.R."/>
            <person name="Berry K."/>
            <person name="Grigoriev I."/>
            <person name="Chang Y."/>
            <person name="Spatafora J."/>
            <person name="Kasson M.T."/>
        </authorList>
    </citation>
    <scope>NUCLEOTIDE SEQUENCE</scope>
    <source>
        <strain evidence="4">NRRL A-21654</strain>
    </source>
</reference>
<evidence type="ECO:0000256" key="1">
    <source>
        <dbReference type="RuleBase" id="RU000682"/>
    </source>
</evidence>
<dbReference type="InterPro" id="IPR001356">
    <property type="entry name" value="HD"/>
</dbReference>
<feature type="compositionally biased region" description="Polar residues" evidence="2">
    <location>
        <begin position="174"/>
        <end position="186"/>
    </location>
</feature>
<dbReference type="Proteomes" id="UP000605846">
    <property type="component" value="Unassembled WGS sequence"/>
</dbReference>
<dbReference type="InterPro" id="IPR009057">
    <property type="entry name" value="Homeodomain-like_sf"/>
</dbReference>
<evidence type="ECO:0000313" key="4">
    <source>
        <dbReference type="EMBL" id="KAF7723351.1"/>
    </source>
</evidence>
<keyword evidence="1" id="KW-0371">Homeobox</keyword>
<accession>A0A8H7BIS6</accession>
<dbReference type="GO" id="GO:0005634">
    <property type="term" value="C:nucleus"/>
    <property type="evidence" value="ECO:0007669"/>
    <property type="project" value="UniProtKB-SubCell"/>
</dbReference>
<dbReference type="Pfam" id="PF00046">
    <property type="entry name" value="Homeodomain"/>
    <property type="match status" value="1"/>
</dbReference>
<organism evidence="4 5">
    <name type="scientific">Apophysomyces ossiformis</name>
    <dbReference type="NCBI Taxonomy" id="679940"/>
    <lineage>
        <taxon>Eukaryota</taxon>
        <taxon>Fungi</taxon>
        <taxon>Fungi incertae sedis</taxon>
        <taxon>Mucoromycota</taxon>
        <taxon>Mucoromycotina</taxon>
        <taxon>Mucoromycetes</taxon>
        <taxon>Mucorales</taxon>
        <taxon>Mucorineae</taxon>
        <taxon>Mucoraceae</taxon>
        <taxon>Apophysomyces</taxon>
    </lineage>
</organism>
<protein>
    <recommendedName>
        <fullName evidence="3">Homeobox domain-containing protein</fullName>
    </recommendedName>
</protein>
<evidence type="ECO:0000313" key="5">
    <source>
        <dbReference type="Proteomes" id="UP000605846"/>
    </source>
</evidence>
<proteinExistence type="predicted"/>
<dbReference type="Gene3D" id="1.10.10.60">
    <property type="entry name" value="Homeodomain-like"/>
    <property type="match status" value="1"/>
</dbReference>
<dbReference type="AlphaFoldDB" id="A0A8H7BIS6"/>
<feature type="region of interest" description="Disordered" evidence="2">
    <location>
        <begin position="151"/>
        <end position="186"/>
    </location>
</feature>
<keyword evidence="5" id="KW-1185">Reference proteome</keyword>
<sequence length="186" mass="20576">MHTPAQRHAENKTSRQGPLAISAILNEEPIDPIPYRPAPEPSPPWTVVDKFENLGYFPSPMSTLSSPGPLRNERANTPQINAGSEAMWDYPSAGMHQTHSGEIIVSSLAKSKRKRILPHQFNRLMEVFAQTNTPSSEIREQLANELEMTKREVQTGMVPKSSCKGQSGKSKSKWTFNHSGTPATVS</sequence>
<evidence type="ECO:0000256" key="2">
    <source>
        <dbReference type="SAM" id="MobiDB-lite"/>
    </source>
</evidence>
<name>A0A8H7BIS6_9FUNG</name>
<keyword evidence="1" id="KW-0539">Nucleus</keyword>
<feature type="domain" description="Homeobox" evidence="3">
    <location>
        <begin position="110"/>
        <end position="155"/>
    </location>
</feature>
<dbReference type="OrthoDB" id="6159439at2759"/>
<dbReference type="EMBL" id="JABAYA010000155">
    <property type="protein sequence ID" value="KAF7723351.1"/>
    <property type="molecule type" value="Genomic_DNA"/>
</dbReference>
<keyword evidence="1" id="KW-0238">DNA-binding</keyword>
<comment type="subcellular location">
    <subcellularLocation>
        <location evidence="1">Nucleus</location>
    </subcellularLocation>
</comment>
<evidence type="ECO:0000259" key="3">
    <source>
        <dbReference type="Pfam" id="PF00046"/>
    </source>
</evidence>
<comment type="caution">
    <text evidence="4">The sequence shown here is derived from an EMBL/GenBank/DDBJ whole genome shotgun (WGS) entry which is preliminary data.</text>
</comment>
<dbReference type="SUPFAM" id="SSF46689">
    <property type="entry name" value="Homeodomain-like"/>
    <property type="match status" value="1"/>
</dbReference>